<dbReference type="SUPFAM" id="SSF57625">
    <property type="entry name" value="Invertebrate chitin-binding proteins"/>
    <property type="match status" value="2"/>
</dbReference>
<dbReference type="OrthoDB" id="6126854at2759"/>
<dbReference type="GeneID" id="20234282"/>
<dbReference type="STRING" id="225164.V4AAJ1"/>
<dbReference type="Proteomes" id="UP000030746">
    <property type="component" value="Unassembled WGS sequence"/>
</dbReference>
<dbReference type="KEGG" id="lgi:LOTGIDRAFT_140156"/>
<evidence type="ECO:0000256" key="5">
    <source>
        <dbReference type="ARBA" id="ARBA00023180"/>
    </source>
</evidence>
<keyword evidence="2" id="KW-0732">Signal</keyword>
<keyword evidence="3" id="KW-0677">Repeat</keyword>
<feature type="domain" description="Chitin-binding type-2" evidence="6">
    <location>
        <begin position="1"/>
        <end position="56"/>
    </location>
</feature>
<proteinExistence type="predicted"/>
<evidence type="ECO:0000256" key="1">
    <source>
        <dbReference type="ARBA" id="ARBA00022669"/>
    </source>
</evidence>
<dbReference type="InterPro" id="IPR051940">
    <property type="entry name" value="Chitin_bind-dev_reg"/>
</dbReference>
<feature type="domain" description="Chitin-binding type-2" evidence="6">
    <location>
        <begin position="57"/>
        <end position="112"/>
    </location>
</feature>
<keyword evidence="5" id="KW-0325">Glycoprotein</keyword>
<dbReference type="SMART" id="SM00494">
    <property type="entry name" value="ChtBD2"/>
    <property type="match status" value="2"/>
</dbReference>
<keyword evidence="4" id="KW-1015">Disulfide bond</keyword>
<evidence type="ECO:0000256" key="2">
    <source>
        <dbReference type="ARBA" id="ARBA00022729"/>
    </source>
</evidence>
<dbReference type="InterPro" id="IPR002557">
    <property type="entry name" value="Chitin-bd_dom"/>
</dbReference>
<organism evidence="7 8">
    <name type="scientific">Lottia gigantea</name>
    <name type="common">Giant owl limpet</name>
    <dbReference type="NCBI Taxonomy" id="225164"/>
    <lineage>
        <taxon>Eukaryota</taxon>
        <taxon>Metazoa</taxon>
        <taxon>Spiralia</taxon>
        <taxon>Lophotrochozoa</taxon>
        <taxon>Mollusca</taxon>
        <taxon>Gastropoda</taxon>
        <taxon>Patellogastropoda</taxon>
        <taxon>Lottioidea</taxon>
        <taxon>Lottiidae</taxon>
        <taxon>Lottia</taxon>
    </lineage>
</organism>
<dbReference type="GO" id="GO:0008061">
    <property type="term" value="F:chitin binding"/>
    <property type="evidence" value="ECO:0007669"/>
    <property type="project" value="UniProtKB-KW"/>
</dbReference>
<gene>
    <name evidence="7" type="ORF">LOTGIDRAFT_140156</name>
</gene>
<dbReference type="EMBL" id="KB200592">
    <property type="protein sequence ID" value="ESP00989.1"/>
    <property type="molecule type" value="Genomic_DNA"/>
</dbReference>
<evidence type="ECO:0000256" key="3">
    <source>
        <dbReference type="ARBA" id="ARBA00022737"/>
    </source>
</evidence>
<keyword evidence="1" id="KW-0147">Chitin-binding</keyword>
<name>V4AAJ1_LOTGI</name>
<evidence type="ECO:0000313" key="7">
    <source>
        <dbReference type="EMBL" id="ESP00989.1"/>
    </source>
</evidence>
<reference evidence="7 8" key="1">
    <citation type="journal article" date="2013" name="Nature">
        <title>Insights into bilaterian evolution from three spiralian genomes.</title>
        <authorList>
            <person name="Simakov O."/>
            <person name="Marletaz F."/>
            <person name="Cho S.J."/>
            <person name="Edsinger-Gonzales E."/>
            <person name="Havlak P."/>
            <person name="Hellsten U."/>
            <person name="Kuo D.H."/>
            <person name="Larsson T."/>
            <person name="Lv J."/>
            <person name="Arendt D."/>
            <person name="Savage R."/>
            <person name="Osoegawa K."/>
            <person name="de Jong P."/>
            <person name="Grimwood J."/>
            <person name="Chapman J.A."/>
            <person name="Shapiro H."/>
            <person name="Aerts A."/>
            <person name="Otillar R.P."/>
            <person name="Terry A.Y."/>
            <person name="Boore J.L."/>
            <person name="Grigoriev I.V."/>
            <person name="Lindberg D.R."/>
            <person name="Seaver E.C."/>
            <person name="Weisblat D.A."/>
            <person name="Putnam N.H."/>
            <person name="Rokhsar D.S."/>
        </authorList>
    </citation>
    <scope>NUCLEOTIDE SEQUENCE [LARGE SCALE GENOMIC DNA]</scope>
</reference>
<dbReference type="AlphaFoldDB" id="V4AAJ1"/>
<dbReference type="PANTHER" id="PTHR23301">
    <property type="entry name" value="CHITIN BINDING PERITROPHIN-A"/>
    <property type="match status" value="1"/>
</dbReference>
<dbReference type="GO" id="GO:0005576">
    <property type="term" value="C:extracellular region"/>
    <property type="evidence" value="ECO:0007669"/>
    <property type="project" value="InterPro"/>
</dbReference>
<evidence type="ECO:0000256" key="4">
    <source>
        <dbReference type="ARBA" id="ARBA00023157"/>
    </source>
</evidence>
<evidence type="ECO:0000313" key="8">
    <source>
        <dbReference type="Proteomes" id="UP000030746"/>
    </source>
</evidence>
<keyword evidence="8" id="KW-1185">Reference proteome</keyword>
<dbReference type="OMA" id="DYPRVCQ"/>
<dbReference type="PANTHER" id="PTHR23301:SF0">
    <property type="entry name" value="CHITIN-BINDING TYPE-2 DOMAIN-CONTAINING PROTEIN-RELATED"/>
    <property type="match status" value="1"/>
</dbReference>
<dbReference type="RefSeq" id="XP_009048350.1">
    <property type="nucleotide sequence ID" value="XM_009050102.1"/>
</dbReference>
<dbReference type="Pfam" id="PF01607">
    <property type="entry name" value="CBM_14"/>
    <property type="match status" value="2"/>
</dbReference>
<dbReference type="HOGENOM" id="CLU_152784_0_0_1"/>
<dbReference type="PROSITE" id="PS50940">
    <property type="entry name" value="CHIT_BIND_II"/>
    <property type="match status" value="2"/>
</dbReference>
<evidence type="ECO:0000259" key="6">
    <source>
        <dbReference type="PROSITE" id="PS50940"/>
    </source>
</evidence>
<protein>
    <recommendedName>
        <fullName evidence="6">Chitin-binding type-2 domain-containing protein</fullName>
    </recommendedName>
</protein>
<dbReference type="CTD" id="20234282"/>
<sequence>MKCPPPTSGFFPDKNNCAYFLQCTSNKRYRTRCPGGTLFDEHIKRCNHKEFVTCWSKIKCPHPMGLFSHPHDCGKYLNCFANIPYVQSCPAGLHFNMAMGYCDFPSNAMCATGGNKGHGNKGHGKTHKKLLFDLKTLFGI</sequence>
<dbReference type="Gene3D" id="2.170.140.10">
    <property type="entry name" value="Chitin binding domain"/>
    <property type="match status" value="2"/>
</dbReference>
<accession>V4AAJ1</accession>
<dbReference type="InterPro" id="IPR036508">
    <property type="entry name" value="Chitin-bd_dom_sf"/>
</dbReference>